<reference evidence="14" key="1">
    <citation type="submission" date="2024-05" db="EMBL/GenBank/DDBJ databases">
        <title>Metabacillus sp. nov., isolated from the rhizosphere soil of tomato plants.</title>
        <authorList>
            <person name="Ma R."/>
        </authorList>
    </citation>
    <scope>NUCLEOTIDE SEQUENCE</scope>
    <source>
        <strain evidence="14">DBTR6</strain>
    </source>
</reference>
<evidence type="ECO:0000256" key="1">
    <source>
        <dbReference type="ARBA" id="ARBA00001946"/>
    </source>
</evidence>
<dbReference type="NCBIfam" id="TIGR04074">
    <property type="entry name" value="bacter_Hen1"/>
    <property type="match status" value="1"/>
</dbReference>
<dbReference type="Gene3D" id="3.40.50.150">
    <property type="entry name" value="Vaccinia Virus protein VP39"/>
    <property type="match status" value="1"/>
</dbReference>
<dbReference type="InterPro" id="IPR029063">
    <property type="entry name" value="SAM-dependent_MTases_sf"/>
</dbReference>
<protein>
    <recommendedName>
        <fullName evidence="3">Small RNA 2'-O-methyltransferase</fullName>
        <ecNumber evidence="11">2.1.1.386</ecNumber>
    </recommendedName>
</protein>
<dbReference type="SUPFAM" id="SSF53335">
    <property type="entry name" value="S-adenosyl-L-methionine-dependent methyltransferases"/>
    <property type="match status" value="1"/>
</dbReference>
<keyword evidence="5" id="KW-0808">Transferase</keyword>
<evidence type="ECO:0000313" key="15">
    <source>
        <dbReference type="Proteomes" id="UP001165287"/>
    </source>
</evidence>
<keyword evidence="15" id="KW-1185">Reference proteome</keyword>
<evidence type="ECO:0000256" key="11">
    <source>
        <dbReference type="ARBA" id="ARBA00035025"/>
    </source>
</evidence>
<evidence type="ECO:0000256" key="5">
    <source>
        <dbReference type="ARBA" id="ARBA00022679"/>
    </source>
</evidence>
<dbReference type="Proteomes" id="UP001165287">
    <property type="component" value="Unassembled WGS sequence"/>
</dbReference>
<keyword evidence="6" id="KW-0949">S-adenosyl-L-methionine</keyword>
<sequence length="457" mass="53514">MQLTIEATGDNVKAISYLLAKNPNNIYERNHKGHLVRLFYSKFSETELEVTIFVSPDPIELLKNTSNIYDITHYINDREFAVSSIFCSFIKSALGTALNGQPKEEFLEWVGQPFSFHFSFGPVVSNLSDQQIMDLFEPLGYEIEISCGETDYSFDIKQKSTARYISLKGLCTLQNGLRQLFILIPVLDNYKHYYIDEKEIEKLERYGQGWLEDHPQKEFILRQALRFKEIYSIVENSKNNMTSNENKQEIEEGNAVKVRLNDLRYEKIIETVNKIEPRESIVDFGSGEGKLSLRLGFVNGVKEILAVEPSESATIRALERFDKAEYKVGFVTPTTVWGSLFYYDERLKGKNIMILCEVIEHIDEFRLPKVMDTILNEYQPKVLIITTPNREYNSVYDMEEHFRHNDHRFEWTREEFYNWCSNRVDNYPYKLIFDGIGEEHELYGCPTQMCMFVRKEV</sequence>
<gene>
    <name evidence="14" type="ORF">K9V48_22585</name>
</gene>
<proteinExistence type="inferred from homology"/>
<dbReference type="RefSeq" id="WP_224141381.1">
    <property type="nucleotide sequence ID" value="NZ_JAIQUM010000076.1"/>
</dbReference>
<evidence type="ECO:0000256" key="4">
    <source>
        <dbReference type="ARBA" id="ARBA00022603"/>
    </source>
</evidence>
<keyword evidence="9" id="KW-0694">RNA-binding</keyword>
<organism evidence="14 15">
    <name type="scientific">Metabacillus rhizolycopersici</name>
    <dbReference type="NCBI Taxonomy" id="2875709"/>
    <lineage>
        <taxon>Bacteria</taxon>
        <taxon>Bacillati</taxon>
        <taxon>Bacillota</taxon>
        <taxon>Bacilli</taxon>
        <taxon>Bacillales</taxon>
        <taxon>Bacillaceae</taxon>
        <taxon>Metabacillus</taxon>
    </lineage>
</organism>
<evidence type="ECO:0000256" key="2">
    <source>
        <dbReference type="ARBA" id="ARBA00009026"/>
    </source>
</evidence>
<keyword evidence="8" id="KW-0460">Magnesium</keyword>
<evidence type="ECO:0000313" key="14">
    <source>
        <dbReference type="EMBL" id="MBZ5752943.1"/>
    </source>
</evidence>
<keyword evidence="7" id="KW-0479">Metal-binding</keyword>
<evidence type="ECO:0000259" key="13">
    <source>
        <dbReference type="Pfam" id="PF12623"/>
    </source>
</evidence>
<dbReference type="Gene3D" id="3.30.1610.20">
    <property type="entry name" value="Hen1, N-terminal domain"/>
    <property type="match status" value="1"/>
</dbReference>
<name>A0ABS7UY62_9BACI</name>
<dbReference type="PANTHER" id="PTHR21404:SF3">
    <property type="entry name" value="SMALL RNA 2'-O-METHYLTRANSFERASE"/>
    <property type="match status" value="1"/>
</dbReference>
<feature type="domain" description="Hen1 N-terminal" evidence="13">
    <location>
        <begin position="1"/>
        <end position="229"/>
    </location>
</feature>
<keyword evidence="4" id="KW-0489">Methyltransferase</keyword>
<dbReference type="InterPro" id="IPR024026">
    <property type="entry name" value="3'-RNA_MeTfrase_Hen1_bac"/>
</dbReference>
<dbReference type="InterPro" id="IPR026610">
    <property type="entry name" value="Hen1"/>
</dbReference>
<dbReference type="EMBL" id="JAIQUM010000076">
    <property type="protein sequence ID" value="MBZ5752943.1"/>
    <property type="molecule type" value="Genomic_DNA"/>
</dbReference>
<evidence type="ECO:0000256" key="12">
    <source>
        <dbReference type="ARBA" id="ARBA00048418"/>
    </source>
</evidence>
<dbReference type="Pfam" id="PF12623">
    <property type="entry name" value="Hen1_L"/>
    <property type="match status" value="1"/>
</dbReference>
<dbReference type="EC" id="2.1.1.386" evidence="11"/>
<evidence type="ECO:0000256" key="3">
    <source>
        <dbReference type="ARBA" id="ARBA00021330"/>
    </source>
</evidence>
<comment type="cofactor">
    <cofactor evidence="1">
        <name>Mg(2+)</name>
        <dbReference type="ChEBI" id="CHEBI:18420"/>
    </cofactor>
</comment>
<dbReference type="InterPro" id="IPR038546">
    <property type="entry name" value="Hen1_N_sf"/>
</dbReference>
<evidence type="ECO:0000256" key="7">
    <source>
        <dbReference type="ARBA" id="ARBA00022723"/>
    </source>
</evidence>
<comment type="catalytic activity">
    <reaction evidence="12">
        <text>small RNA 3'-end nucleotide + S-adenosyl-L-methionine = small RNA 3'-end 2'-O-methylnucleotide + S-adenosyl-L-homocysteine + H(+)</text>
        <dbReference type="Rhea" id="RHEA:37887"/>
        <dbReference type="Rhea" id="RHEA-COMP:10415"/>
        <dbReference type="Rhea" id="RHEA-COMP:10416"/>
        <dbReference type="ChEBI" id="CHEBI:15378"/>
        <dbReference type="ChEBI" id="CHEBI:57856"/>
        <dbReference type="ChEBI" id="CHEBI:59789"/>
        <dbReference type="ChEBI" id="CHEBI:74896"/>
        <dbReference type="ChEBI" id="CHEBI:74898"/>
        <dbReference type="EC" id="2.1.1.386"/>
    </reaction>
</comment>
<evidence type="ECO:0000256" key="9">
    <source>
        <dbReference type="ARBA" id="ARBA00022884"/>
    </source>
</evidence>
<comment type="caution">
    <text evidence="14">The sequence shown here is derived from an EMBL/GenBank/DDBJ whole genome shotgun (WGS) entry which is preliminary data.</text>
</comment>
<evidence type="ECO:0000256" key="8">
    <source>
        <dbReference type="ARBA" id="ARBA00022842"/>
    </source>
</evidence>
<accession>A0ABS7UY62</accession>
<evidence type="ECO:0000256" key="6">
    <source>
        <dbReference type="ARBA" id="ARBA00022691"/>
    </source>
</evidence>
<keyword evidence="10" id="KW-0943">RNA-mediated gene silencing</keyword>
<dbReference type="PANTHER" id="PTHR21404">
    <property type="entry name" value="HEN1"/>
    <property type="match status" value="1"/>
</dbReference>
<dbReference type="InterPro" id="IPR024740">
    <property type="entry name" value="Hen1_N"/>
</dbReference>
<comment type="similarity">
    <text evidence="2">Belongs to the methyltransferase superfamily. HEN1 family.</text>
</comment>
<evidence type="ECO:0000256" key="10">
    <source>
        <dbReference type="ARBA" id="ARBA00023158"/>
    </source>
</evidence>